<evidence type="ECO:0000256" key="1">
    <source>
        <dbReference type="ARBA" id="ARBA00001933"/>
    </source>
</evidence>
<accession>A0A6J7IJI6</accession>
<evidence type="ECO:0000313" key="4">
    <source>
        <dbReference type="EMBL" id="CAB4930482.1"/>
    </source>
</evidence>
<evidence type="ECO:0000256" key="2">
    <source>
        <dbReference type="ARBA" id="ARBA00022898"/>
    </source>
</evidence>
<dbReference type="Gene3D" id="3.90.1150.10">
    <property type="entry name" value="Aspartate Aminotransferase, domain 1"/>
    <property type="match status" value="1"/>
</dbReference>
<dbReference type="Pfam" id="PF00266">
    <property type="entry name" value="Aminotran_5"/>
    <property type="match status" value="1"/>
</dbReference>
<feature type="domain" description="Aminotransferase class V" evidence="3">
    <location>
        <begin position="21"/>
        <end position="311"/>
    </location>
</feature>
<dbReference type="InterPro" id="IPR015421">
    <property type="entry name" value="PyrdxlP-dep_Trfase_major"/>
</dbReference>
<comment type="cofactor">
    <cofactor evidence="1">
        <name>pyridoxal 5'-phosphate</name>
        <dbReference type="ChEBI" id="CHEBI:597326"/>
    </cofactor>
</comment>
<dbReference type="EMBL" id="CAFBMQ010000361">
    <property type="protein sequence ID" value="CAB4930482.1"/>
    <property type="molecule type" value="Genomic_DNA"/>
</dbReference>
<evidence type="ECO:0000259" key="3">
    <source>
        <dbReference type="Pfam" id="PF00266"/>
    </source>
</evidence>
<keyword evidence="2" id="KW-0663">Pyridoxal phosphate</keyword>
<protein>
    <submittedName>
        <fullName evidence="4">Unannotated protein</fullName>
    </submittedName>
</protein>
<dbReference type="AlphaFoldDB" id="A0A6J7IJI6"/>
<organism evidence="4">
    <name type="scientific">freshwater metagenome</name>
    <dbReference type="NCBI Taxonomy" id="449393"/>
    <lineage>
        <taxon>unclassified sequences</taxon>
        <taxon>metagenomes</taxon>
        <taxon>ecological metagenomes</taxon>
    </lineage>
</organism>
<name>A0A6J7IJI6_9ZZZZ</name>
<dbReference type="InterPro" id="IPR015424">
    <property type="entry name" value="PyrdxlP-dep_Trfase"/>
</dbReference>
<proteinExistence type="predicted"/>
<dbReference type="InterPro" id="IPR015422">
    <property type="entry name" value="PyrdxlP-dep_Trfase_small"/>
</dbReference>
<reference evidence="4" key="1">
    <citation type="submission" date="2020-05" db="EMBL/GenBank/DDBJ databases">
        <authorList>
            <person name="Chiriac C."/>
            <person name="Salcher M."/>
            <person name="Ghai R."/>
            <person name="Kavagutti S V."/>
        </authorList>
    </citation>
    <scope>NUCLEOTIDE SEQUENCE</scope>
</reference>
<dbReference type="SUPFAM" id="SSF53383">
    <property type="entry name" value="PLP-dependent transferases"/>
    <property type="match status" value="1"/>
</dbReference>
<dbReference type="InterPro" id="IPR000192">
    <property type="entry name" value="Aminotrans_V_dom"/>
</dbReference>
<sequence>MRPEVLDSVRRLYPGACSTAYLDSAAVGLVSTRVRAAVVDLLTGHQDGGIAAAPAWRDHQEVVRAAVADLVGGRPDGISFTQNTTTGLALVANGLPWGPGDNVVLPAQEFPSNSYLWRGLRALGVEVREAPVRGGAADLDALAGLVDDRTRVVTISAVQYSSGHRYDLARLSQIARGRDALLVVDGTQAVGALAVDVEGIDVLAVSAHKWLLGPFGIGFVHLSERARDRLRPTTVGWLAVADPFAFTVEPELATDGRRFESGTENAAGIAGLGATVGLLHELGRDVVQETVLANAARLVDLLATAGLEVHRAADPATHSGIVVAGRPGTDPAVLHRALLDGGVRCSLRGAGIRFAPHYFTSDADLELAADVAGRAPAQ</sequence>
<dbReference type="PANTHER" id="PTHR43586:SF15">
    <property type="entry name" value="BLR3095 PROTEIN"/>
    <property type="match status" value="1"/>
</dbReference>
<dbReference type="InterPro" id="IPR020578">
    <property type="entry name" value="Aminotrans_V_PyrdxlP_BS"/>
</dbReference>
<gene>
    <name evidence="4" type="ORF">UFOPK3609_01906</name>
</gene>
<dbReference type="PANTHER" id="PTHR43586">
    <property type="entry name" value="CYSTEINE DESULFURASE"/>
    <property type="match status" value="1"/>
</dbReference>
<dbReference type="PROSITE" id="PS00595">
    <property type="entry name" value="AA_TRANSFER_CLASS_5"/>
    <property type="match status" value="1"/>
</dbReference>
<dbReference type="Gene3D" id="3.40.640.10">
    <property type="entry name" value="Type I PLP-dependent aspartate aminotransferase-like (Major domain)"/>
    <property type="match status" value="1"/>
</dbReference>